<feature type="domain" description="TrfB transcriptional repressor protein" evidence="3">
    <location>
        <begin position="7"/>
        <end position="89"/>
    </location>
</feature>
<proteinExistence type="predicted"/>
<reference evidence="4 5" key="1">
    <citation type="journal article" date="2012" name="Appl. Soil Ecol.">
        <title>Isolation and characterization of new plant growth-promoting bacterial endophytes.</title>
        <authorList>
            <person name="Rashid S."/>
            <person name="Charles T.C."/>
            <person name="Glick B.R."/>
        </authorList>
    </citation>
    <scope>NUCLEOTIDE SEQUENCE [LARGE SCALE GENOMIC DNA]</scope>
    <source>
        <strain evidence="4 5">YsS1</strain>
        <plasmid evidence="4 5">unnamed</plasmid>
    </source>
</reference>
<dbReference type="InterPro" id="IPR053721">
    <property type="entry name" value="Fimbrial_Adhesin_Reg"/>
</dbReference>
<organism evidence="4 5">
    <name type="scientific">Pseudomonas viciae</name>
    <dbReference type="NCBI Taxonomy" id="2505979"/>
    <lineage>
        <taxon>Bacteria</taxon>
        <taxon>Pseudomonadati</taxon>
        <taxon>Pseudomonadota</taxon>
        <taxon>Gammaproteobacteria</taxon>
        <taxon>Pseudomonadales</taxon>
        <taxon>Pseudomonadaceae</taxon>
        <taxon>Pseudomonas</taxon>
    </lineage>
</organism>
<keyword evidence="4" id="KW-0614">Plasmid</keyword>
<dbReference type="RefSeq" id="WP_280945039.1">
    <property type="nucleotide sequence ID" value="NZ_CP123772.1"/>
</dbReference>
<evidence type="ECO:0000313" key="4">
    <source>
        <dbReference type="EMBL" id="WGO96458.1"/>
    </source>
</evidence>
<keyword evidence="1" id="KW-0805">Transcription regulation</keyword>
<evidence type="ECO:0000259" key="3">
    <source>
        <dbReference type="Pfam" id="PF16509"/>
    </source>
</evidence>
<dbReference type="InterPro" id="IPR013324">
    <property type="entry name" value="RNA_pol_sigma_r3/r4-like"/>
</dbReference>
<keyword evidence="5" id="KW-1185">Reference proteome</keyword>
<dbReference type="SUPFAM" id="SSF88659">
    <property type="entry name" value="Sigma3 and sigma4 domains of RNA polymerase sigma factors"/>
    <property type="match status" value="1"/>
</dbReference>
<dbReference type="Pfam" id="PF16509">
    <property type="entry name" value="KORA"/>
    <property type="match status" value="1"/>
</dbReference>
<dbReference type="Gene3D" id="1.10.10.2690">
    <property type="match status" value="1"/>
</dbReference>
<accession>A0ABY8PML5</accession>
<evidence type="ECO:0000256" key="2">
    <source>
        <dbReference type="ARBA" id="ARBA00023163"/>
    </source>
</evidence>
<dbReference type="InterPro" id="IPR032428">
    <property type="entry name" value="TrfB"/>
</dbReference>
<evidence type="ECO:0000313" key="5">
    <source>
        <dbReference type="Proteomes" id="UP001227386"/>
    </source>
</evidence>
<geneLocation type="plasmid" evidence="4 5">
    <name>unnamed</name>
</geneLocation>
<dbReference type="EMBL" id="CP123772">
    <property type="protein sequence ID" value="WGO96458.1"/>
    <property type="molecule type" value="Genomic_DNA"/>
</dbReference>
<keyword evidence="2" id="KW-0804">Transcription</keyword>
<name>A0ABY8PML5_9PSED</name>
<gene>
    <name evidence="4" type="ORF">QCD61_28260</name>
</gene>
<keyword evidence="4" id="KW-0238">DNA-binding</keyword>
<evidence type="ECO:0000256" key="1">
    <source>
        <dbReference type="ARBA" id="ARBA00023015"/>
    </source>
</evidence>
<dbReference type="GO" id="GO:0003677">
    <property type="term" value="F:DNA binding"/>
    <property type="evidence" value="ECO:0007669"/>
    <property type="project" value="UniProtKB-KW"/>
</dbReference>
<dbReference type="Proteomes" id="UP001227386">
    <property type="component" value="Plasmid unnamed"/>
</dbReference>
<protein>
    <submittedName>
        <fullName evidence="4">TrfB-related DNA-binding protein</fullName>
    </submittedName>
</protein>
<sequence>MTDLTRMSAQEYEEKKHKLRTLSAQNNELARLVLVEGLSNTKAAVAVGMSPQNVSGAMKRVMALLNDLPSDYVYFQEWMPAKMAAEVRKELKQLEIERQKKKQNIYK</sequence>